<sequence length="165" mass="17966">ADPSPTRTAQPDDRRPPRRTRQSPSGRGGLRRARAVGCGGALAPRSRRRGDDRARWPRRPHGGGRRPGGLPGGDAGTRRAARRRLHPQGGRRRRRAGGDDRAPRLLSDRDHRQRRRFRLLGGPWVPQRPLPLRGAAAATDRADVGVGGGRQPGGEPRRGDAATRA</sequence>
<name>A0A6J4V154_9BACT</name>
<feature type="compositionally biased region" description="Basic and acidic residues" evidence="1">
    <location>
        <begin position="155"/>
        <end position="165"/>
    </location>
</feature>
<feature type="compositionally biased region" description="Basic residues" evidence="1">
    <location>
        <begin position="79"/>
        <end position="95"/>
    </location>
</feature>
<feature type="non-terminal residue" evidence="2">
    <location>
        <position position="165"/>
    </location>
</feature>
<evidence type="ECO:0000256" key="1">
    <source>
        <dbReference type="SAM" id="MobiDB-lite"/>
    </source>
</evidence>
<organism evidence="2">
    <name type="scientific">uncultured Thermomicrobiales bacterium</name>
    <dbReference type="NCBI Taxonomy" id="1645740"/>
    <lineage>
        <taxon>Bacteria</taxon>
        <taxon>Pseudomonadati</taxon>
        <taxon>Thermomicrobiota</taxon>
        <taxon>Thermomicrobia</taxon>
        <taxon>Thermomicrobiales</taxon>
        <taxon>environmental samples</taxon>
    </lineage>
</organism>
<proteinExistence type="predicted"/>
<dbReference type="AlphaFoldDB" id="A0A6J4V154"/>
<feature type="compositionally biased region" description="Gly residues" evidence="1">
    <location>
        <begin position="65"/>
        <end position="75"/>
    </location>
</feature>
<gene>
    <name evidence="2" type="ORF">AVDCRST_MAG19-1925</name>
</gene>
<protein>
    <submittedName>
        <fullName evidence="2">Uncharacterized protein</fullName>
    </submittedName>
</protein>
<reference evidence="2" key="1">
    <citation type="submission" date="2020-02" db="EMBL/GenBank/DDBJ databases">
        <authorList>
            <person name="Meier V. D."/>
        </authorList>
    </citation>
    <scope>NUCLEOTIDE SEQUENCE</scope>
    <source>
        <strain evidence="2">AVDCRST_MAG19</strain>
    </source>
</reference>
<feature type="non-terminal residue" evidence="2">
    <location>
        <position position="1"/>
    </location>
</feature>
<feature type="compositionally biased region" description="Basic and acidic residues" evidence="1">
    <location>
        <begin position="96"/>
        <end position="111"/>
    </location>
</feature>
<accession>A0A6J4V154</accession>
<feature type="region of interest" description="Disordered" evidence="1">
    <location>
        <begin position="1"/>
        <end position="165"/>
    </location>
</feature>
<dbReference type="EMBL" id="CADCWL010000084">
    <property type="protein sequence ID" value="CAA9562432.1"/>
    <property type="molecule type" value="Genomic_DNA"/>
</dbReference>
<evidence type="ECO:0000313" key="2">
    <source>
        <dbReference type="EMBL" id="CAA9562432.1"/>
    </source>
</evidence>